<name>A0ACC0VA10_9HYPO</name>
<gene>
    <name evidence="1" type="ORF">N3K66_002022</name>
</gene>
<dbReference type="Proteomes" id="UP001163324">
    <property type="component" value="Chromosome 2"/>
</dbReference>
<dbReference type="EMBL" id="CM047941">
    <property type="protein sequence ID" value="KAI9902670.1"/>
    <property type="molecule type" value="Genomic_DNA"/>
</dbReference>
<evidence type="ECO:0000313" key="1">
    <source>
        <dbReference type="EMBL" id="KAI9902670.1"/>
    </source>
</evidence>
<sequence length="197" mass="21503">MSSAQAAQAQVITFVPLLHSHLVPYLAAIHASCITHDRTIATFLPPLSHDKLLSWWKQRIAEIADGTRVIYLLLREPDPAATITTAVVGPEPRGPDLVGVVMLHMPYSETGSFRGVVEKLLVHKSYRGQGGARVLMGALEREASILGRTMLTLDTETGSPAETVYAKLGYIEMGKIPKYGMSPAGELKDGTFFYKQL</sequence>
<accession>A0ACC0VA10</accession>
<evidence type="ECO:0000313" key="2">
    <source>
        <dbReference type="Proteomes" id="UP001163324"/>
    </source>
</evidence>
<protein>
    <submittedName>
        <fullName evidence="1">Uncharacterized protein</fullName>
    </submittedName>
</protein>
<comment type="caution">
    <text evidence="1">The sequence shown here is derived from an EMBL/GenBank/DDBJ whole genome shotgun (WGS) entry which is preliminary data.</text>
</comment>
<organism evidence="1 2">
    <name type="scientific">Trichothecium roseum</name>
    <dbReference type="NCBI Taxonomy" id="47278"/>
    <lineage>
        <taxon>Eukaryota</taxon>
        <taxon>Fungi</taxon>
        <taxon>Dikarya</taxon>
        <taxon>Ascomycota</taxon>
        <taxon>Pezizomycotina</taxon>
        <taxon>Sordariomycetes</taxon>
        <taxon>Hypocreomycetidae</taxon>
        <taxon>Hypocreales</taxon>
        <taxon>Hypocreales incertae sedis</taxon>
        <taxon>Trichothecium</taxon>
    </lineage>
</organism>
<keyword evidence="2" id="KW-1185">Reference proteome</keyword>
<proteinExistence type="predicted"/>
<reference evidence="1" key="1">
    <citation type="submission" date="2022-10" db="EMBL/GenBank/DDBJ databases">
        <title>Complete Genome of Trichothecium roseum strain YXFP-22015, a Plant Pathogen Isolated from Citrus.</title>
        <authorList>
            <person name="Wang Y."/>
            <person name="Zhu L."/>
        </authorList>
    </citation>
    <scope>NUCLEOTIDE SEQUENCE</scope>
    <source>
        <strain evidence="1">YXFP-22015</strain>
    </source>
</reference>